<dbReference type="Proteomes" id="UP001632037">
    <property type="component" value="Unassembled WGS sequence"/>
</dbReference>
<dbReference type="SMART" id="SM00248">
    <property type="entry name" value="ANK"/>
    <property type="match status" value="5"/>
</dbReference>
<organism evidence="1 2">
    <name type="scientific">Phytophthora oleae</name>
    <dbReference type="NCBI Taxonomy" id="2107226"/>
    <lineage>
        <taxon>Eukaryota</taxon>
        <taxon>Sar</taxon>
        <taxon>Stramenopiles</taxon>
        <taxon>Oomycota</taxon>
        <taxon>Peronosporomycetes</taxon>
        <taxon>Peronosporales</taxon>
        <taxon>Peronosporaceae</taxon>
        <taxon>Phytophthora</taxon>
    </lineage>
</organism>
<accession>A0ABD3FML4</accession>
<dbReference type="InterPro" id="IPR002110">
    <property type="entry name" value="Ankyrin_rpt"/>
</dbReference>
<proteinExistence type="predicted"/>
<sequence>MVVSPSVSRVLPVSILGVSHIPELVTAYLLPRTIDAAVYMYLHTVVQVYGDVLPWTVGAMDGAAAKGCLNICRTLQTTRTEGCSTAAFTGASLNGDVEILQWLIDHYPDLYDPDQCLTVAVDAGQADVVGFLNQRMGDYDKTPYLEIAAAKGDARVLEELRPWLNNPYDLDGPLHQALDNGHEEVFDLLLETLDRDETSRFNFSALNTAAYWGQAGLVELLLRKGIVGSARMPTYYTATESHLDVINVFLAECERSQRDISPVLVTAAEKDHCAVVECLLRHVADQGEDAITVETRNRSIAEAFSAAAKRRSIEMVKTLLGRCPSEFLCKSCKKLGLLKSLRLRNCCWLSVREDIWRIVSTETTLQQ</sequence>
<dbReference type="PANTHER" id="PTHR46586">
    <property type="entry name" value="ANKYRIN REPEAT-CONTAINING PROTEIN"/>
    <property type="match status" value="1"/>
</dbReference>
<name>A0ABD3FML4_9STRA</name>
<dbReference type="InterPro" id="IPR052050">
    <property type="entry name" value="SecEffector_AnkRepeat"/>
</dbReference>
<dbReference type="PANTHER" id="PTHR46586:SF3">
    <property type="entry name" value="ANKYRIN REPEAT-CONTAINING PROTEIN"/>
    <property type="match status" value="1"/>
</dbReference>
<protein>
    <submittedName>
        <fullName evidence="1">Uncharacterized protein</fullName>
    </submittedName>
</protein>
<keyword evidence="2" id="KW-1185">Reference proteome</keyword>
<evidence type="ECO:0000313" key="1">
    <source>
        <dbReference type="EMBL" id="KAL3667647.1"/>
    </source>
</evidence>
<dbReference type="EMBL" id="JBIMZQ010000013">
    <property type="protein sequence ID" value="KAL3667647.1"/>
    <property type="molecule type" value="Genomic_DNA"/>
</dbReference>
<evidence type="ECO:0000313" key="2">
    <source>
        <dbReference type="Proteomes" id="UP001632037"/>
    </source>
</evidence>
<reference evidence="1 2" key="1">
    <citation type="submission" date="2024-09" db="EMBL/GenBank/DDBJ databases">
        <title>Genome sequencing and assembly of Phytophthora oleae, isolate VK10A, causative agent of rot of olive drupes.</title>
        <authorList>
            <person name="Conti Taguali S."/>
            <person name="Riolo M."/>
            <person name="La Spada F."/>
            <person name="Cacciola S.O."/>
            <person name="Dionisio G."/>
        </authorList>
    </citation>
    <scope>NUCLEOTIDE SEQUENCE [LARGE SCALE GENOMIC DNA]</scope>
    <source>
        <strain evidence="1 2">VK10A</strain>
    </source>
</reference>
<comment type="caution">
    <text evidence="1">The sequence shown here is derived from an EMBL/GenBank/DDBJ whole genome shotgun (WGS) entry which is preliminary data.</text>
</comment>
<gene>
    <name evidence="1" type="ORF">V7S43_007201</name>
</gene>
<dbReference type="AlphaFoldDB" id="A0ABD3FML4"/>
<dbReference type="Gene3D" id="1.25.40.20">
    <property type="entry name" value="Ankyrin repeat-containing domain"/>
    <property type="match status" value="1"/>
</dbReference>
<dbReference type="InterPro" id="IPR036770">
    <property type="entry name" value="Ankyrin_rpt-contain_sf"/>
</dbReference>
<dbReference type="SUPFAM" id="SSF48403">
    <property type="entry name" value="Ankyrin repeat"/>
    <property type="match status" value="1"/>
</dbReference>
<dbReference type="Pfam" id="PF12796">
    <property type="entry name" value="Ank_2"/>
    <property type="match status" value="1"/>
</dbReference>